<comment type="catalytic activity">
    <reaction evidence="5">
        <text>pseudouridine(1915) in 23S rRNA + S-adenosyl-L-methionine = N(3)-methylpseudouridine(1915) in 23S rRNA + S-adenosyl-L-homocysteine + H(+)</text>
        <dbReference type="Rhea" id="RHEA:42752"/>
        <dbReference type="Rhea" id="RHEA-COMP:10221"/>
        <dbReference type="Rhea" id="RHEA-COMP:10222"/>
        <dbReference type="ChEBI" id="CHEBI:15378"/>
        <dbReference type="ChEBI" id="CHEBI:57856"/>
        <dbReference type="ChEBI" id="CHEBI:59789"/>
        <dbReference type="ChEBI" id="CHEBI:65314"/>
        <dbReference type="ChEBI" id="CHEBI:74486"/>
        <dbReference type="EC" id="2.1.1.177"/>
    </reaction>
</comment>
<dbReference type="Gene3D" id="3.40.1280.10">
    <property type="match status" value="1"/>
</dbReference>
<keyword evidence="7" id="KW-1185">Reference proteome</keyword>
<feature type="binding site" evidence="5">
    <location>
        <position position="73"/>
    </location>
    <ligand>
        <name>S-adenosyl-L-methionine</name>
        <dbReference type="ChEBI" id="CHEBI:59789"/>
    </ligand>
</feature>
<dbReference type="GO" id="GO:0070038">
    <property type="term" value="F:rRNA (pseudouridine-N3-)-methyltransferase activity"/>
    <property type="evidence" value="ECO:0007669"/>
    <property type="project" value="UniProtKB-UniRule"/>
</dbReference>
<accession>A0A9X4MZS6</accession>
<evidence type="ECO:0000256" key="4">
    <source>
        <dbReference type="ARBA" id="ARBA00038303"/>
    </source>
</evidence>
<comment type="similarity">
    <text evidence="4 5">Belongs to the RNA methyltransferase RlmH family.</text>
</comment>
<dbReference type="InterPro" id="IPR003742">
    <property type="entry name" value="RlmH-like"/>
</dbReference>
<comment type="subcellular location">
    <subcellularLocation>
        <location evidence="5">Cytoplasm</location>
    </subcellularLocation>
</comment>
<dbReference type="PANTHER" id="PTHR33603:SF1">
    <property type="entry name" value="RIBOSOMAL RNA LARGE SUBUNIT METHYLTRANSFERASE H"/>
    <property type="match status" value="1"/>
</dbReference>
<protein>
    <recommendedName>
        <fullName evidence="5">Ribosomal RNA large subunit methyltransferase H</fullName>
        <ecNumber evidence="5">2.1.1.177</ecNumber>
    </recommendedName>
    <alternativeName>
        <fullName evidence="5">23S rRNA (pseudouridine1915-N3)-methyltransferase</fullName>
    </alternativeName>
    <alternativeName>
        <fullName evidence="5">23S rRNA m3Psi1915 methyltransferase</fullName>
    </alternativeName>
    <alternativeName>
        <fullName evidence="5">rRNA (pseudouridine-N3-)-methyltransferase RlmH</fullName>
    </alternativeName>
</protein>
<dbReference type="Proteomes" id="UP001152599">
    <property type="component" value="Unassembled WGS sequence"/>
</dbReference>
<dbReference type="GO" id="GO:0005737">
    <property type="term" value="C:cytoplasm"/>
    <property type="evidence" value="ECO:0007669"/>
    <property type="project" value="UniProtKB-SubCell"/>
</dbReference>
<keyword evidence="1 5" id="KW-0489">Methyltransferase</keyword>
<dbReference type="InterPro" id="IPR029026">
    <property type="entry name" value="tRNA_m1G_MTases_N"/>
</dbReference>
<name>A0A9X4MZS6_9FLAO</name>
<comment type="function">
    <text evidence="5">Specifically methylates the pseudouridine at position 1915 (m3Psi1915) in 23S rRNA.</text>
</comment>
<dbReference type="PANTHER" id="PTHR33603">
    <property type="entry name" value="METHYLTRANSFERASE"/>
    <property type="match status" value="1"/>
</dbReference>
<dbReference type="AlphaFoldDB" id="A0A9X4MZS6"/>
<dbReference type="HAMAP" id="MF_00658">
    <property type="entry name" value="23SrRNA_methyltr_H"/>
    <property type="match status" value="1"/>
</dbReference>
<keyword evidence="5" id="KW-0963">Cytoplasm</keyword>
<dbReference type="EMBL" id="JANCMU010000006">
    <property type="protein sequence ID" value="MDG4946687.1"/>
    <property type="molecule type" value="Genomic_DNA"/>
</dbReference>
<evidence type="ECO:0000256" key="2">
    <source>
        <dbReference type="ARBA" id="ARBA00022679"/>
    </source>
</evidence>
<dbReference type="PIRSF" id="PIRSF004505">
    <property type="entry name" value="MT_bac"/>
    <property type="match status" value="1"/>
</dbReference>
<evidence type="ECO:0000256" key="5">
    <source>
        <dbReference type="HAMAP-Rule" id="MF_00658"/>
    </source>
</evidence>
<dbReference type="EC" id="2.1.1.177" evidence="5"/>
<feature type="binding site" evidence="5">
    <location>
        <position position="105"/>
    </location>
    <ligand>
        <name>S-adenosyl-L-methionine</name>
        <dbReference type="ChEBI" id="CHEBI:59789"/>
    </ligand>
</feature>
<keyword evidence="3 5" id="KW-0949">S-adenosyl-L-methionine</keyword>
<dbReference type="CDD" id="cd18081">
    <property type="entry name" value="RlmH-like"/>
    <property type="match status" value="1"/>
</dbReference>
<dbReference type="Pfam" id="PF02590">
    <property type="entry name" value="SPOUT_MTase"/>
    <property type="match status" value="1"/>
</dbReference>
<evidence type="ECO:0000313" key="7">
    <source>
        <dbReference type="Proteomes" id="UP001152599"/>
    </source>
</evidence>
<organism evidence="6 7">
    <name type="scientific">Profundicola chukchiensis</name>
    <dbReference type="NCBI Taxonomy" id="2961959"/>
    <lineage>
        <taxon>Bacteria</taxon>
        <taxon>Pseudomonadati</taxon>
        <taxon>Bacteroidota</taxon>
        <taxon>Flavobacteriia</taxon>
        <taxon>Flavobacteriales</taxon>
        <taxon>Weeksellaceae</taxon>
        <taxon>Profundicola</taxon>
    </lineage>
</organism>
<sequence>MQISLLCMGLTDESQIIQLMQKYEKRLPSHYNFKRVELPDIKGRKNLSQEQQKLLEEEAFLDKINPSDFVVLLDEKGKSYTSTQFAKFLNNQFISMAHHLVFVVGGPYGFSEKMYQRSNAKISLSKMTFTHQMVRLFFVEQVYRAFTILQGKSYHHD</sequence>
<keyword evidence="2 5" id="KW-0808">Transferase</keyword>
<feature type="binding site" evidence="5">
    <location>
        <begin position="124"/>
        <end position="129"/>
    </location>
    <ligand>
        <name>S-adenosyl-L-methionine</name>
        <dbReference type="ChEBI" id="CHEBI:59789"/>
    </ligand>
</feature>
<keyword evidence="5" id="KW-0698">rRNA processing</keyword>
<reference evidence="6" key="1">
    <citation type="submission" date="2022-07" db="EMBL/GenBank/DDBJ databases">
        <title>Description and genome-wide analysis of Profundicola chukchiensis gen. nov., sp. nov., marine bacteria isolated from bottom sediments of the Chukchi Sea.</title>
        <authorList>
            <person name="Romanenko L."/>
            <person name="Otstavnykh N."/>
            <person name="Kurilenko V."/>
            <person name="Eremeev V."/>
            <person name="Velansky P."/>
            <person name="Mikhailov V."/>
            <person name="Isaeva M."/>
        </authorList>
    </citation>
    <scope>NUCLEOTIDE SEQUENCE</scope>
    <source>
        <strain evidence="6">KMM 9713</strain>
    </source>
</reference>
<dbReference type="RefSeq" id="WP_304421038.1">
    <property type="nucleotide sequence ID" value="NZ_JANCMU010000006.1"/>
</dbReference>
<comment type="subunit">
    <text evidence="5">Homodimer.</text>
</comment>
<gene>
    <name evidence="5 6" type="primary">rlmH</name>
    <name evidence="6" type="ORF">NMK71_09685</name>
</gene>
<dbReference type="InterPro" id="IPR029028">
    <property type="entry name" value="Alpha/beta_knot_MTases"/>
</dbReference>
<evidence type="ECO:0000256" key="1">
    <source>
        <dbReference type="ARBA" id="ARBA00022603"/>
    </source>
</evidence>
<proteinExistence type="inferred from homology"/>
<dbReference type="SUPFAM" id="SSF75217">
    <property type="entry name" value="alpha/beta knot"/>
    <property type="match status" value="1"/>
</dbReference>
<dbReference type="NCBIfam" id="NF000990">
    <property type="entry name" value="PRK00103.2-4"/>
    <property type="match status" value="1"/>
</dbReference>
<evidence type="ECO:0000313" key="6">
    <source>
        <dbReference type="EMBL" id="MDG4946687.1"/>
    </source>
</evidence>
<comment type="caution">
    <text evidence="6">The sequence shown here is derived from an EMBL/GenBank/DDBJ whole genome shotgun (WGS) entry which is preliminary data.</text>
</comment>
<evidence type="ECO:0000256" key="3">
    <source>
        <dbReference type="ARBA" id="ARBA00022691"/>
    </source>
</evidence>